<dbReference type="EMBL" id="CP133659">
    <property type="protein sequence ID" value="WMW65277.1"/>
    <property type="molecule type" value="Genomic_DNA"/>
</dbReference>
<evidence type="ECO:0000313" key="2">
    <source>
        <dbReference type="Proteomes" id="UP001180616"/>
    </source>
</evidence>
<accession>A0ABY9R2A8</accession>
<sequence>MRNHIDAITAAARADLENWIARNSSLCELRDVDFEAGFPYNQQHMQALYLLRYYPAYFAENYMMFRWLRERGKTVANIASIGCGSLVDGAAAYYAFDANIAYCGYDIADWAIKGLPLNVRNVLFRQGDIFSVTSWNNDADIFCFSRSLRDFGSRIGGLRSAVANTPFHNDTIYVCATYNLATPEIRNQHRQWLYDFASFFMGYRHVVSEYMNGEAYPNFRYISDVLPWWDHPERQYCTTLVDRCRDNAELECATEACTSRVSRQPMLKFANLSYEILKLER</sequence>
<protein>
    <recommendedName>
        <fullName evidence="3">Class I SAM-dependent methyltransferase</fullName>
    </recommendedName>
</protein>
<proteinExistence type="predicted"/>
<dbReference type="RefSeq" id="WP_309541295.1">
    <property type="nucleotide sequence ID" value="NZ_CP133659.1"/>
</dbReference>
<name>A0ABY9R2A8_9BACT</name>
<gene>
    <name evidence="1" type="ORF">KPS_003391</name>
</gene>
<organism evidence="1 2">
    <name type="scientific">Nitratidesulfovibrio liaohensis</name>
    <dbReference type="NCBI Taxonomy" id="2604158"/>
    <lineage>
        <taxon>Bacteria</taxon>
        <taxon>Pseudomonadati</taxon>
        <taxon>Thermodesulfobacteriota</taxon>
        <taxon>Desulfovibrionia</taxon>
        <taxon>Desulfovibrionales</taxon>
        <taxon>Desulfovibrionaceae</taxon>
        <taxon>Nitratidesulfovibrio</taxon>
    </lineage>
</organism>
<reference evidence="1" key="1">
    <citation type="submission" date="2023-09" db="EMBL/GenBank/DDBJ databases">
        <authorList>
            <consortium name="CW5 consortium"/>
            <person name="Lu C.-W."/>
        </authorList>
    </citation>
    <scope>NUCLEOTIDE SEQUENCE</scope>
    <source>
        <strain evidence="1">KPS</strain>
    </source>
</reference>
<dbReference type="Proteomes" id="UP001180616">
    <property type="component" value="Chromosome"/>
</dbReference>
<evidence type="ECO:0000313" key="1">
    <source>
        <dbReference type="EMBL" id="WMW65277.1"/>
    </source>
</evidence>
<dbReference type="SUPFAM" id="SSF53335">
    <property type="entry name" value="S-adenosyl-L-methionine-dependent methyltransferases"/>
    <property type="match status" value="1"/>
</dbReference>
<dbReference type="InterPro" id="IPR029063">
    <property type="entry name" value="SAM-dependent_MTases_sf"/>
</dbReference>
<keyword evidence="2" id="KW-1185">Reference proteome</keyword>
<evidence type="ECO:0008006" key="3">
    <source>
        <dbReference type="Google" id="ProtNLM"/>
    </source>
</evidence>